<proteinExistence type="predicted"/>
<evidence type="ECO:0000313" key="3">
    <source>
        <dbReference type="Proteomes" id="UP000245946"/>
    </source>
</evidence>
<reference evidence="2 3" key="1">
    <citation type="journal article" date="2018" name="Mol. Biol. Evol.">
        <title>Broad Genomic Sampling Reveals a Smut Pathogenic Ancestry of the Fungal Clade Ustilaginomycotina.</title>
        <authorList>
            <person name="Kijpornyongpan T."/>
            <person name="Mondo S.J."/>
            <person name="Barry K."/>
            <person name="Sandor L."/>
            <person name="Lee J."/>
            <person name="Lipzen A."/>
            <person name="Pangilinan J."/>
            <person name="LaButti K."/>
            <person name="Hainaut M."/>
            <person name="Henrissat B."/>
            <person name="Grigoriev I.V."/>
            <person name="Spatafora J.W."/>
            <person name="Aime M.C."/>
        </authorList>
    </citation>
    <scope>NUCLEOTIDE SEQUENCE [LARGE SCALE GENOMIC DNA]</scope>
    <source>
        <strain evidence="2 3">MCA 4186</strain>
    </source>
</reference>
<evidence type="ECO:0000313" key="2">
    <source>
        <dbReference type="EMBL" id="PWN96070.1"/>
    </source>
</evidence>
<accession>A0A316Z2Q8</accession>
<sequence length="60" mass="6112">MALGVGGVSVCLFASSCTAGADGTDRETYQWKRETNALGMSGGKAGFACDIVRKPDPSVA</sequence>
<keyword evidence="3" id="KW-1185">Reference proteome</keyword>
<dbReference type="Proteomes" id="UP000245946">
    <property type="component" value="Unassembled WGS sequence"/>
</dbReference>
<feature type="chain" id="PRO_5016247942" description="Ig-like domain-containing protein" evidence="1">
    <location>
        <begin position="24"/>
        <end position="60"/>
    </location>
</feature>
<keyword evidence="1" id="KW-0732">Signal</keyword>
<dbReference type="AlphaFoldDB" id="A0A316Z2Q8"/>
<protein>
    <recommendedName>
        <fullName evidence="4">Ig-like domain-containing protein</fullName>
    </recommendedName>
</protein>
<name>A0A316Z2Q8_9BASI</name>
<dbReference type="GeneID" id="37270664"/>
<evidence type="ECO:0000256" key="1">
    <source>
        <dbReference type="SAM" id="SignalP"/>
    </source>
</evidence>
<feature type="signal peptide" evidence="1">
    <location>
        <begin position="1"/>
        <end position="23"/>
    </location>
</feature>
<evidence type="ECO:0008006" key="4">
    <source>
        <dbReference type="Google" id="ProtNLM"/>
    </source>
</evidence>
<dbReference type="RefSeq" id="XP_025596349.1">
    <property type="nucleotide sequence ID" value="XM_025743120.1"/>
</dbReference>
<dbReference type="EMBL" id="KZ819301">
    <property type="protein sequence ID" value="PWN96070.1"/>
    <property type="molecule type" value="Genomic_DNA"/>
</dbReference>
<gene>
    <name evidence="2" type="ORF">FA09DRAFT_331660</name>
</gene>
<organism evidence="2 3">
    <name type="scientific">Tilletiopsis washingtonensis</name>
    <dbReference type="NCBI Taxonomy" id="58919"/>
    <lineage>
        <taxon>Eukaryota</taxon>
        <taxon>Fungi</taxon>
        <taxon>Dikarya</taxon>
        <taxon>Basidiomycota</taxon>
        <taxon>Ustilaginomycotina</taxon>
        <taxon>Exobasidiomycetes</taxon>
        <taxon>Entylomatales</taxon>
        <taxon>Entylomatales incertae sedis</taxon>
        <taxon>Tilletiopsis</taxon>
    </lineage>
</organism>